<dbReference type="InterPro" id="IPR010580">
    <property type="entry name" value="ER_stress-assoc"/>
</dbReference>
<organism evidence="7">
    <name type="scientific">Lichtheimia ramosa</name>
    <dbReference type="NCBI Taxonomy" id="688394"/>
    <lineage>
        <taxon>Eukaryota</taxon>
        <taxon>Fungi</taxon>
        <taxon>Fungi incertae sedis</taxon>
        <taxon>Mucoromycota</taxon>
        <taxon>Mucoromycotina</taxon>
        <taxon>Mucoromycetes</taxon>
        <taxon>Mucorales</taxon>
        <taxon>Lichtheimiaceae</taxon>
        <taxon>Lichtheimia</taxon>
    </lineage>
</organism>
<dbReference type="OrthoDB" id="16679at2759"/>
<evidence type="ECO:0000256" key="5">
    <source>
        <dbReference type="ARBA" id="ARBA00023136"/>
    </source>
</evidence>
<sequence>MATAPTIRKKNAVYQANVNKRGQVKSTLKDQKGIKIPITYWAFGIIAFALVGGAILQVLDLVL</sequence>
<evidence type="ECO:0000256" key="2">
    <source>
        <dbReference type="ARBA" id="ARBA00022692"/>
    </source>
</evidence>
<comment type="function">
    <text evidence="6">Interacts with target proteins during translocation into the lumen of the endoplasmic reticulum. Protects unfolded target proteins against degradation and facilitate correct glycosylation.</text>
</comment>
<proteinExistence type="inferred from homology"/>
<comment type="similarity">
    <text evidence="1 6">Belongs to the RAMP4 family.</text>
</comment>
<evidence type="ECO:0000256" key="4">
    <source>
        <dbReference type="ARBA" id="ARBA00022989"/>
    </source>
</evidence>
<evidence type="ECO:0000256" key="1">
    <source>
        <dbReference type="ARBA" id="ARBA00005500"/>
    </source>
</evidence>
<protein>
    <recommendedName>
        <fullName evidence="6">Stress-associated endoplasmic reticulum protein</fullName>
    </recommendedName>
</protein>
<keyword evidence="3 6" id="KW-0256">Endoplasmic reticulum</keyword>
<reference evidence="7" key="1">
    <citation type="journal article" date="2014" name="Genome Announc.">
        <title>De novo whole-genome sequence and genome annotation of Lichtheimia ramosa.</title>
        <authorList>
            <person name="Linde J."/>
            <person name="Schwartze V."/>
            <person name="Binder U."/>
            <person name="Lass-Florl C."/>
            <person name="Voigt K."/>
            <person name="Horn F."/>
        </authorList>
    </citation>
    <scope>NUCLEOTIDE SEQUENCE</scope>
    <source>
        <strain evidence="7">JMRC FSU:6197</strain>
    </source>
</reference>
<evidence type="ECO:0000256" key="6">
    <source>
        <dbReference type="RuleBase" id="RU364120"/>
    </source>
</evidence>
<keyword evidence="4 6" id="KW-1133">Transmembrane helix</keyword>
<accession>A0A077WLM2</accession>
<comment type="subcellular location">
    <subcellularLocation>
        <location evidence="6">Membrane</location>
        <topology evidence="6">Single-pass membrane protein</topology>
    </subcellularLocation>
    <subcellularLocation>
        <location evidence="6">Endoplasmic reticulum membrane</location>
        <topology evidence="6">Single-pass membrane protein</topology>
    </subcellularLocation>
</comment>
<feature type="transmembrane region" description="Helical" evidence="6">
    <location>
        <begin position="38"/>
        <end position="59"/>
    </location>
</feature>
<gene>
    <name evidence="7" type="ORF">LRAMOSA01928</name>
</gene>
<evidence type="ECO:0000256" key="3">
    <source>
        <dbReference type="ARBA" id="ARBA00022824"/>
    </source>
</evidence>
<dbReference type="GO" id="GO:0005789">
    <property type="term" value="C:endoplasmic reticulum membrane"/>
    <property type="evidence" value="ECO:0007669"/>
    <property type="project" value="UniProtKB-SubCell"/>
</dbReference>
<dbReference type="Pfam" id="PF06624">
    <property type="entry name" value="RAMP4"/>
    <property type="match status" value="1"/>
</dbReference>
<keyword evidence="5 6" id="KW-0472">Membrane</keyword>
<keyword evidence="2 6" id="KW-0812">Transmembrane</keyword>
<dbReference type="EMBL" id="LK023324">
    <property type="protein sequence ID" value="CDS07979.1"/>
    <property type="molecule type" value="Genomic_DNA"/>
</dbReference>
<dbReference type="AlphaFoldDB" id="A0A077WLM2"/>
<evidence type="ECO:0000313" key="7">
    <source>
        <dbReference type="EMBL" id="CDS07979.1"/>
    </source>
</evidence>
<name>A0A077WLM2_9FUNG</name>